<dbReference type="VEuPathDB" id="FungiDB:GGTG_12699"/>
<proteinExistence type="predicted"/>
<gene>
    <name evidence="2" type="primary">20353157</name>
    <name evidence="1" type="ORF">GGTG_12699</name>
</gene>
<evidence type="ECO:0000313" key="3">
    <source>
        <dbReference type="Proteomes" id="UP000006039"/>
    </source>
</evidence>
<dbReference type="Proteomes" id="UP000006039">
    <property type="component" value="Unassembled WGS sequence"/>
</dbReference>
<dbReference type="GeneID" id="20353157"/>
<sequence length="229" mass="26067">MGSHMPNHTPDLAGMDANLVCAKHPDQTLEQTNQTSLCRQCLRENEQIAALGLLQLHVGYPDLQFDEHNAHHSCKECMLATLEEAGACARTDRCFYHPNAAPVDQSQAVPCEECRREAREAEHRPHCRMHPDVRRRPGLAYCYRCEVHFRRSRIRCGWRSARYSLAEMRADVGAMEDFLLACERQRGVYFPDVRGDPTVANTKEVLAAMHFLKARFEELGEIPAHAGRD</sequence>
<keyword evidence="3" id="KW-1185">Reference proteome</keyword>
<dbReference type="AlphaFoldDB" id="J3PGS0"/>
<evidence type="ECO:0000313" key="2">
    <source>
        <dbReference type="EnsemblFungi" id="EJT69816"/>
    </source>
</evidence>
<reference evidence="3" key="1">
    <citation type="submission" date="2010-07" db="EMBL/GenBank/DDBJ databases">
        <title>The genome sequence of Gaeumannomyces graminis var. tritici strain R3-111a-1.</title>
        <authorList>
            <consortium name="The Broad Institute Genome Sequencing Platform"/>
            <person name="Ma L.-J."/>
            <person name="Dead R."/>
            <person name="Young S."/>
            <person name="Zeng Q."/>
            <person name="Koehrsen M."/>
            <person name="Alvarado L."/>
            <person name="Berlin A."/>
            <person name="Chapman S.B."/>
            <person name="Chen Z."/>
            <person name="Freedman E."/>
            <person name="Gellesch M."/>
            <person name="Goldberg J."/>
            <person name="Griggs A."/>
            <person name="Gujja S."/>
            <person name="Heilman E.R."/>
            <person name="Heiman D."/>
            <person name="Hepburn T."/>
            <person name="Howarth C."/>
            <person name="Jen D."/>
            <person name="Larson L."/>
            <person name="Mehta T."/>
            <person name="Neiman D."/>
            <person name="Pearson M."/>
            <person name="Roberts A."/>
            <person name="Saif S."/>
            <person name="Shea T."/>
            <person name="Shenoy N."/>
            <person name="Sisk P."/>
            <person name="Stolte C."/>
            <person name="Sykes S."/>
            <person name="Walk T."/>
            <person name="White J."/>
            <person name="Yandava C."/>
            <person name="Haas B."/>
            <person name="Nusbaum C."/>
            <person name="Birren B."/>
        </authorList>
    </citation>
    <scope>NUCLEOTIDE SEQUENCE [LARGE SCALE GENOMIC DNA]</scope>
    <source>
        <strain evidence="3">R3-111a-1</strain>
    </source>
</reference>
<reference evidence="1" key="3">
    <citation type="submission" date="2010-09" db="EMBL/GenBank/DDBJ databases">
        <title>Annotation of Gaeumannomyces graminis var. tritici R3-111a-1.</title>
        <authorList>
            <consortium name="The Broad Institute Genome Sequencing Platform"/>
            <person name="Ma L.-J."/>
            <person name="Dead R."/>
            <person name="Young S.K."/>
            <person name="Zeng Q."/>
            <person name="Gargeya S."/>
            <person name="Fitzgerald M."/>
            <person name="Haas B."/>
            <person name="Abouelleil A."/>
            <person name="Alvarado L."/>
            <person name="Arachchi H.M."/>
            <person name="Berlin A."/>
            <person name="Brown A."/>
            <person name="Chapman S.B."/>
            <person name="Chen Z."/>
            <person name="Dunbar C."/>
            <person name="Freedman E."/>
            <person name="Gearin G."/>
            <person name="Gellesch M."/>
            <person name="Goldberg J."/>
            <person name="Griggs A."/>
            <person name="Gujja S."/>
            <person name="Heiman D."/>
            <person name="Howarth C."/>
            <person name="Larson L."/>
            <person name="Lui A."/>
            <person name="MacDonald P.J.P."/>
            <person name="Mehta T."/>
            <person name="Montmayeur A."/>
            <person name="Murphy C."/>
            <person name="Neiman D."/>
            <person name="Pearson M."/>
            <person name="Priest M."/>
            <person name="Roberts A."/>
            <person name="Saif S."/>
            <person name="Shea T."/>
            <person name="Shenoy N."/>
            <person name="Sisk P."/>
            <person name="Stolte C."/>
            <person name="Sykes S."/>
            <person name="Yandava C."/>
            <person name="Wortman J."/>
            <person name="Nusbaum C."/>
            <person name="Birren B."/>
        </authorList>
    </citation>
    <scope>NUCLEOTIDE SEQUENCE</scope>
    <source>
        <strain evidence="1">R3-111a-1</strain>
    </source>
</reference>
<evidence type="ECO:0000313" key="1">
    <source>
        <dbReference type="EMBL" id="EJT69816.1"/>
    </source>
</evidence>
<dbReference type="EMBL" id="GL385403">
    <property type="protein sequence ID" value="EJT69816.1"/>
    <property type="molecule type" value="Genomic_DNA"/>
</dbReference>
<dbReference type="EnsemblFungi" id="EJT69816">
    <property type="protein sequence ID" value="EJT69816"/>
    <property type="gene ID" value="GGTG_12699"/>
</dbReference>
<reference evidence="2" key="5">
    <citation type="submission" date="2018-04" db="UniProtKB">
        <authorList>
            <consortium name="EnsemblFungi"/>
        </authorList>
    </citation>
    <scope>IDENTIFICATION</scope>
    <source>
        <strain evidence="2">R3-111a-1</strain>
    </source>
</reference>
<dbReference type="HOGENOM" id="CLU_1209889_0_0_1"/>
<name>J3PGS0_GAET3</name>
<accession>J3PGS0</accession>
<organism evidence="1">
    <name type="scientific">Gaeumannomyces tritici (strain R3-111a-1)</name>
    <name type="common">Wheat and barley take-all root rot fungus</name>
    <name type="synonym">Gaeumannomyces graminis var. tritici</name>
    <dbReference type="NCBI Taxonomy" id="644352"/>
    <lineage>
        <taxon>Eukaryota</taxon>
        <taxon>Fungi</taxon>
        <taxon>Dikarya</taxon>
        <taxon>Ascomycota</taxon>
        <taxon>Pezizomycotina</taxon>
        <taxon>Sordariomycetes</taxon>
        <taxon>Sordariomycetidae</taxon>
        <taxon>Magnaporthales</taxon>
        <taxon>Magnaporthaceae</taxon>
        <taxon>Gaeumannomyces</taxon>
    </lineage>
</organism>
<reference evidence="1" key="2">
    <citation type="submission" date="2010-07" db="EMBL/GenBank/DDBJ databases">
        <authorList>
            <consortium name="The Broad Institute Genome Sequencing Platform"/>
            <consortium name="Broad Institute Genome Sequencing Center for Infectious Disease"/>
            <person name="Ma L.-J."/>
            <person name="Dead R."/>
            <person name="Young S."/>
            <person name="Zeng Q."/>
            <person name="Koehrsen M."/>
            <person name="Alvarado L."/>
            <person name="Berlin A."/>
            <person name="Chapman S.B."/>
            <person name="Chen Z."/>
            <person name="Freedman E."/>
            <person name="Gellesch M."/>
            <person name="Goldberg J."/>
            <person name="Griggs A."/>
            <person name="Gujja S."/>
            <person name="Heilman E.R."/>
            <person name="Heiman D."/>
            <person name="Hepburn T."/>
            <person name="Howarth C."/>
            <person name="Jen D."/>
            <person name="Larson L."/>
            <person name="Mehta T."/>
            <person name="Neiman D."/>
            <person name="Pearson M."/>
            <person name="Roberts A."/>
            <person name="Saif S."/>
            <person name="Shea T."/>
            <person name="Shenoy N."/>
            <person name="Sisk P."/>
            <person name="Stolte C."/>
            <person name="Sykes S."/>
            <person name="Walk T."/>
            <person name="White J."/>
            <person name="Yandava C."/>
            <person name="Haas B."/>
            <person name="Nusbaum C."/>
            <person name="Birren B."/>
        </authorList>
    </citation>
    <scope>NUCLEOTIDE SEQUENCE</scope>
    <source>
        <strain evidence="1">R3-111a-1</strain>
    </source>
</reference>
<reference evidence="2" key="4">
    <citation type="journal article" date="2015" name="G3 (Bethesda)">
        <title>Genome sequences of three phytopathogenic species of the Magnaporthaceae family of fungi.</title>
        <authorList>
            <person name="Okagaki L.H."/>
            <person name="Nunes C.C."/>
            <person name="Sailsbery J."/>
            <person name="Clay B."/>
            <person name="Brown D."/>
            <person name="John T."/>
            <person name="Oh Y."/>
            <person name="Young N."/>
            <person name="Fitzgerald M."/>
            <person name="Haas B.J."/>
            <person name="Zeng Q."/>
            <person name="Young S."/>
            <person name="Adiconis X."/>
            <person name="Fan L."/>
            <person name="Levin J.Z."/>
            <person name="Mitchell T.K."/>
            <person name="Okubara P.A."/>
            <person name="Farman M.L."/>
            <person name="Kohn L.M."/>
            <person name="Birren B."/>
            <person name="Ma L.-J."/>
            <person name="Dean R.A."/>
        </authorList>
    </citation>
    <scope>NUCLEOTIDE SEQUENCE</scope>
    <source>
        <strain evidence="2">R3-111a-1</strain>
    </source>
</reference>
<protein>
    <submittedName>
        <fullName evidence="1 2">Uncharacterized protein</fullName>
    </submittedName>
</protein>
<dbReference type="RefSeq" id="XP_009228864.1">
    <property type="nucleotide sequence ID" value="XM_009230600.1"/>
</dbReference>